<organism evidence="1 2">
    <name type="scientific">Gluconobacter cadivus</name>
    <dbReference type="NCBI Taxonomy" id="2728101"/>
    <lineage>
        <taxon>Bacteria</taxon>
        <taxon>Pseudomonadati</taxon>
        <taxon>Pseudomonadota</taxon>
        <taxon>Alphaproteobacteria</taxon>
        <taxon>Acetobacterales</taxon>
        <taxon>Acetobacteraceae</taxon>
        <taxon>Gluconobacter</taxon>
    </lineage>
</organism>
<evidence type="ECO:0000313" key="2">
    <source>
        <dbReference type="Proteomes" id="UP000662701"/>
    </source>
</evidence>
<keyword evidence="2" id="KW-1185">Reference proteome</keyword>
<dbReference type="RefSeq" id="WP_194261300.1">
    <property type="nucleotide sequence ID" value="NZ_JABCQH010000001.1"/>
</dbReference>
<sequence>MGFGKIFVEGLQVAENPNRRLFLIIYIWCELRDSNLLLNIFGVLGGSQFQQKTADMMLFSVNIMENKFGEKLKPVKGSIVAAILNVGVRDNPSCRVLNIATS</sequence>
<dbReference type="Proteomes" id="UP000662701">
    <property type="component" value="Unassembled WGS sequence"/>
</dbReference>
<proteinExistence type="predicted"/>
<accession>A0ABR9YS52</accession>
<evidence type="ECO:0000313" key="1">
    <source>
        <dbReference type="EMBL" id="MBF0887351.1"/>
    </source>
</evidence>
<reference evidence="1" key="1">
    <citation type="submission" date="2020-04" db="EMBL/GenBank/DDBJ databases">
        <authorList>
            <person name="Sombolestani A."/>
        </authorList>
    </citation>
    <scope>NUCLEOTIDE SEQUENCE</scope>
    <source>
        <strain evidence="1">LMG 1745</strain>
    </source>
</reference>
<gene>
    <name evidence="1" type="ORF">HKD19_02165</name>
</gene>
<name>A0ABR9YS52_9PROT</name>
<comment type="caution">
    <text evidence="1">The sequence shown here is derived from an EMBL/GenBank/DDBJ whole genome shotgun (WGS) entry which is preliminary data.</text>
</comment>
<dbReference type="EMBL" id="JABCQH010000001">
    <property type="protein sequence ID" value="MBF0887351.1"/>
    <property type="molecule type" value="Genomic_DNA"/>
</dbReference>
<protein>
    <submittedName>
        <fullName evidence="1">Uncharacterized protein</fullName>
    </submittedName>
</protein>
<reference evidence="1" key="2">
    <citation type="submission" date="2020-11" db="EMBL/GenBank/DDBJ databases">
        <title>Description of novel Gluconobacter species.</title>
        <authorList>
            <person name="Cleenwerck I."/>
            <person name="Cnockaert M."/>
            <person name="Borremans W."/>
            <person name="Wieme A.D."/>
            <person name="De Vuyst L."/>
            <person name="Vandamme P."/>
        </authorList>
    </citation>
    <scope>NUCLEOTIDE SEQUENCE</scope>
    <source>
        <strain evidence="1">LMG 1745</strain>
    </source>
</reference>